<keyword evidence="3" id="KW-0614">Plasmid</keyword>
<dbReference type="PANTHER" id="PTHR37089:SF1">
    <property type="entry name" value="MEMBRANE PROTEIN"/>
    <property type="match status" value="1"/>
</dbReference>
<dbReference type="InterPro" id="IPR007893">
    <property type="entry name" value="Spore_coat_U/FanG"/>
</dbReference>
<reference evidence="3" key="1">
    <citation type="journal article" date="2017" name="J. Antimicrob. Chemother.">
        <title>FRI-2 carbapenemase-producing Enterobacter cloacae complex in the UK.</title>
        <authorList>
            <person name="Meunier D."/>
            <person name="Findlay J."/>
            <person name="Doumith M."/>
            <person name="Godoy D."/>
            <person name="Perry C."/>
            <person name="Pike R."/>
            <person name="Gronthoud F."/>
            <person name="Shryane T."/>
            <person name="Poirel L."/>
            <person name="Welfare W."/>
            <person name="Woodford N."/>
            <person name="Hopkins K.L."/>
        </authorList>
    </citation>
    <scope>NUCLEOTIDE SEQUENCE</scope>
    <source>
        <strain evidence="3">H162620587</strain>
        <plasmid evidence="3">pJF-587</plasmid>
    </source>
</reference>
<evidence type="ECO:0000256" key="1">
    <source>
        <dbReference type="SAM" id="SignalP"/>
    </source>
</evidence>
<dbReference type="PANTHER" id="PTHR37089">
    <property type="entry name" value="PROTEIN U-RELATED"/>
    <property type="match status" value="1"/>
</dbReference>
<proteinExistence type="predicted"/>
<evidence type="ECO:0000259" key="2">
    <source>
        <dbReference type="Pfam" id="PF05229"/>
    </source>
</evidence>
<protein>
    <recommendedName>
        <fullName evidence="2">Spore coat protein U/FanG domain-containing protein</fullName>
    </recommendedName>
</protein>
<dbReference type="RefSeq" id="WP_172689129.1">
    <property type="nucleotide sequence ID" value="NZ_KX912253.1"/>
</dbReference>
<dbReference type="EMBL" id="KX912253">
    <property type="protein sequence ID" value="AQZ19790.1"/>
    <property type="molecule type" value="Genomic_DNA"/>
</dbReference>
<geneLocation type="plasmid" evidence="3">
    <name>pJF-587</name>
</geneLocation>
<accession>A0A1Z1E044</accession>
<dbReference type="SMART" id="SM00972">
    <property type="entry name" value="SCPU"/>
    <property type="match status" value="1"/>
</dbReference>
<feature type="chain" id="PRO_5012125079" description="Spore coat protein U/FanG domain-containing protein" evidence="1">
    <location>
        <begin position="25"/>
        <end position="162"/>
    </location>
</feature>
<name>A0A1Z1E044_ENTAS</name>
<evidence type="ECO:0000313" key="3">
    <source>
        <dbReference type="EMBL" id="AQZ19790.1"/>
    </source>
</evidence>
<dbReference type="Pfam" id="PF05229">
    <property type="entry name" value="SCPU"/>
    <property type="match status" value="1"/>
</dbReference>
<sequence>MKLNKLTAALSFLFMTVSAHSAYAETETNSFNVKIAVSSLCKIDNIQDVDFGTVSEAIDGDVVKDTMLKIKCNDLKPYTISLTPSNDSAVGQGKMKSSEGHEINYGLYSDEAATVPWGSMNLEQHTGNGRKQNYPVYVKVAGSEFDAPSGSYHDIVKVQVHY</sequence>
<dbReference type="InterPro" id="IPR053167">
    <property type="entry name" value="Spore_coat_component"/>
</dbReference>
<feature type="signal peptide" evidence="1">
    <location>
        <begin position="1"/>
        <end position="24"/>
    </location>
</feature>
<keyword evidence="1" id="KW-0732">Signal</keyword>
<organism evidence="3">
    <name type="scientific">Enterobacter asburiae</name>
    <dbReference type="NCBI Taxonomy" id="61645"/>
    <lineage>
        <taxon>Bacteria</taxon>
        <taxon>Pseudomonadati</taxon>
        <taxon>Pseudomonadota</taxon>
        <taxon>Gammaproteobacteria</taxon>
        <taxon>Enterobacterales</taxon>
        <taxon>Enterobacteriaceae</taxon>
        <taxon>Enterobacter</taxon>
        <taxon>Enterobacter cloacae complex</taxon>
    </lineage>
</organism>
<dbReference type="AlphaFoldDB" id="A0A1Z1E044"/>
<feature type="domain" description="Spore coat protein U/FanG" evidence="2">
    <location>
        <begin position="28"/>
        <end position="158"/>
    </location>
</feature>